<evidence type="ECO:0000313" key="2">
    <source>
        <dbReference type="Proteomes" id="UP000824120"/>
    </source>
</evidence>
<dbReference type="EMBL" id="JACXVP010000360">
    <property type="protein sequence ID" value="KAG5567928.1"/>
    <property type="molecule type" value="Genomic_DNA"/>
</dbReference>
<protein>
    <submittedName>
        <fullName evidence="1">Uncharacterized protein</fullName>
    </submittedName>
</protein>
<dbReference type="AlphaFoldDB" id="A0A9J5VXK9"/>
<proteinExistence type="predicted"/>
<comment type="caution">
    <text evidence="1">The sequence shown here is derived from an EMBL/GenBank/DDBJ whole genome shotgun (WGS) entry which is preliminary data.</text>
</comment>
<gene>
    <name evidence="1" type="ORF">H5410_065058</name>
</gene>
<sequence length="55" mass="6311">MVGVVLNAIRCVFGDFDPFELKILGMVDFYQYFEFRGSNGNFVSFIVSRTSSLNY</sequence>
<name>A0A9J5VXK9_SOLCO</name>
<dbReference type="Proteomes" id="UP000824120">
    <property type="component" value="Unassembled WGS sequence"/>
</dbReference>
<reference evidence="1" key="1">
    <citation type="submission" date="2020-09" db="EMBL/GenBank/DDBJ databases">
        <title>De no assembly of potato wild relative species, Solanum commersonii.</title>
        <authorList>
            <person name="Cho K."/>
        </authorList>
    </citation>
    <scope>NUCLEOTIDE SEQUENCE</scope>
    <source>
        <strain evidence="1">LZ3.2</strain>
        <tissue evidence="1">Leaf</tissue>
    </source>
</reference>
<organism evidence="1 2">
    <name type="scientific">Solanum commersonii</name>
    <name type="common">Commerson's wild potato</name>
    <name type="synonym">Commerson's nightshade</name>
    <dbReference type="NCBI Taxonomy" id="4109"/>
    <lineage>
        <taxon>Eukaryota</taxon>
        <taxon>Viridiplantae</taxon>
        <taxon>Streptophyta</taxon>
        <taxon>Embryophyta</taxon>
        <taxon>Tracheophyta</taxon>
        <taxon>Spermatophyta</taxon>
        <taxon>Magnoliopsida</taxon>
        <taxon>eudicotyledons</taxon>
        <taxon>Gunneridae</taxon>
        <taxon>Pentapetalae</taxon>
        <taxon>asterids</taxon>
        <taxon>lamiids</taxon>
        <taxon>Solanales</taxon>
        <taxon>Solanaceae</taxon>
        <taxon>Solanoideae</taxon>
        <taxon>Solaneae</taxon>
        <taxon>Solanum</taxon>
    </lineage>
</organism>
<evidence type="ECO:0000313" key="1">
    <source>
        <dbReference type="EMBL" id="KAG5567928.1"/>
    </source>
</evidence>
<accession>A0A9J5VXK9</accession>
<keyword evidence="2" id="KW-1185">Reference proteome</keyword>